<name>A0A564TYR3_9FIRM</name>
<reference evidence="1 2" key="1">
    <citation type="submission" date="2019-07" db="EMBL/GenBank/DDBJ databases">
        <authorList>
            <person name="Hibberd C M."/>
            <person name="Gehrig L. J."/>
            <person name="Chang H.-W."/>
            <person name="Venkatesh S."/>
        </authorList>
    </citation>
    <scope>NUCLEOTIDE SEQUENCE [LARGE SCALE GENOMIC DNA]</scope>
    <source>
        <strain evidence="1">Dorea_longicatena_SSTS_Bg7063</strain>
    </source>
</reference>
<dbReference type="PANTHER" id="PTHR39450">
    <property type="entry name" value="MOLYBDOPTERIN OXIDOREDUCTASE, 4FE-4S CLUSTER-BINDING SUBUNIT"/>
    <property type="match status" value="1"/>
</dbReference>
<protein>
    <recommendedName>
        <fullName evidence="3">DUF1667 domain-containing protein</fullName>
    </recommendedName>
</protein>
<dbReference type="InterPro" id="IPR036593">
    <property type="entry name" value="CPE0013-like_sf"/>
</dbReference>
<dbReference type="AlphaFoldDB" id="A0A564TYR3"/>
<gene>
    <name evidence="1" type="ORF">DLSSTS7063_01909</name>
</gene>
<evidence type="ECO:0000313" key="2">
    <source>
        <dbReference type="Proteomes" id="UP000398619"/>
    </source>
</evidence>
<dbReference type="Proteomes" id="UP000398619">
    <property type="component" value="Unassembled WGS sequence"/>
</dbReference>
<dbReference type="SUPFAM" id="SSF53706">
    <property type="entry name" value="Formate dehydrogenase/DMSO reductase, domains 1-3"/>
    <property type="match status" value="1"/>
</dbReference>
<evidence type="ECO:0008006" key="3">
    <source>
        <dbReference type="Google" id="ProtNLM"/>
    </source>
</evidence>
<accession>A0A564TYR3</accession>
<dbReference type="RefSeq" id="WP_028087331.1">
    <property type="nucleotide sequence ID" value="NZ_CABHNM010000044.1"/>
</dbReference>
<dbReference type="InterPro" id="IPR012460">
    <property type="entry name" value="DUF1667"/>
</dbReference>
<organism evidence="1 2">
    <name type="scientific">Dorea longicatena</name>
    <dbReference type="NCBI Taxonomy" id="88431"/>
    <lineage>
        <taxon>Bacteria</taxon>
        <taxon>Bacillati</taxon>
        <taxon>Bacillota</taxon>
        <taxon>Clostridia</taxon>
        <taxon>Lachnospirales</taxon>
        <taxon>Lachnospiraceae</taxon>
        <taxon>Dorea</taxon>
    </lineage>
</organism>
<dbReference type="PANTHER" id="PTHR39450:SF1">
    <property type="entry name" value="DUF1667 DOMAIN-CONTAINING PROTEIN"/>
    <property type="match status" value="1"/>
</dbReference>
<sequence length="119" mass="13090">MKKEIICTVCPMGCHIMVEGEGDHITSIEGYTCKRGEQYASTEFAHPVRILTTTIKTDSGKAPLVPVRSEKPIPKEKVMDCMEVIRKSEAKVPVHVYDVLVENICDTGINIVATGNVES</sequence>
<proteinExistence type="predicted"/>
<dbReference type="EMBL" id="CABHNM010000044">
    <property type="protein sequence ID" value="VUX12398.1"/>
    <property type="molecule type" value="Genomic_DNA"/>
</dbReference>
<evidence type="ECO:0000313" key="1">
    <source>
        <dbReference type="EMBL" id="VUX12398.1"/>
    </source>
</evidence>
<dbReference type="Gene3D" id="3.10.530.10">
    <property type="entry name" value="CPE0013-like"/>
    <property type="match status" value="1"/>
</dbReference>
<dbReference type="Pfam" id="PF07892">
    <property type="entry name" value="DUF1667"/>
    <property type="match status" value="1"/>
</dbReference>
<dbReference type="SUPFAM" id="SSF160148">
    <property type="entry name" value="CPE0013-like"/>
    <property type="match status" value="1"/>
</dbReference>